<dbReference type="SUPFAM" id="SSF90257">
    <property type="entry name" value="Myosin rod fragments"/>
    <property type="match status" value="1"/>
</dbReference>
<dbReference type="RefSeq" id="XP_019013329.1">
    <property type="nucleotide sequence ID" value="XM_019153168.1"/>
</dbReference>
<reference evidence="3" key="2">
    <citation type="submission" date="2013-07" db="EMBL/GenBank/DDBJ databases">
        <authorList>
            <consortium name="The Broad Institute Genome Sequencing Platform"/>
            <person name="Cuomo C."/>
            <person name="Litvintseva A."/>
            <person name="Chen Y."/>
            <person name="Heitman J."/>
            <person name="Sun S."/>
            <person name="Springer D."/>
            <person name="Dromer F."/>
            <person name="Young S.K."/>
            <person name="Zeng Q."/>
            <person name="Gargeya S."/>
            <person name="Fitzgerald M."/>
            <person name="Abouelleil A."/>
            <person name="Alvarado L."/>
            <person name="Berlin A.M."/>
            <person name="Chapman S.B."/>
            <person name="Dewar J."/>
            <person name="Goldberg J."/>
            <person name="Griggs A."/>
            <person name="Gujja S."/>
            <person name="Hansen M."/>
            <person name="Howarth C."/>
            <person name="Imamovic A."/>
            <person name="Larimer J."/>
            <person name="McCowan C."/>
            <person name="Murphy C."/>
            <person name="Pearson M."/>
            <person name="Priest M."/>
            <person name="Roberts A."/>
            <person name="Saif S."/>
            <person name="Shea T."/>
            <person name="Sykes S."/>
            <person name="Wortman J."/>
            <person name="Nusbaum C."/>
            <person name="Birren B."/>
        </authorList>
    </citation>
    <scope>NUCLEOTIDE SEQUENCE</scope>
    <source>
        <strain evidence="3">CBS 10737</strain>
    </source>
</reference>
<keyword evidence="1" id="KW-0175">Coiled coil</keyword>
<name>A0A1B9I9E1_9TREE</name>
<reference evidence="3" key="4">
    <citation type="submission" date="2024-02" db="EMBL/GenBank/DDBJ databases">
        <title>Comparative genomics of Cryptococcus and Kwoniella reveals pathogenesis evolution and contrasting modes of karyotype evolution via chromosome fusion or intercentromeric recombination.</title>
        <authorList>
            <person name="Coelho M.A."/>
            <person name="David-Palma M."/>
            <person name="Shea T."/>
            <person name="Bowers K."/>
            <person name="McGinley-Smith S."/>
            <person name="Mohammad A.W."/>
            <person name="Gnirke A."/>
            <person name="Yurkov A.M."/>
            <person name="Nowrousian M."/>
            <person name="Sun S."/>
            <person name="Cuomo C.A."/>
            <person name="Heitman J."/>
        </authorList>
    </citation>
    <scope>NUCLEOTIDE SEQUENCE</scope>
    <source>
        <strain evidence="3">CBS 10737</strain>
    </source>
</reference>
<sequence length="402" mass="46596">MTSFSSSKRPRTDDIDFIHPNRFQIVTTQHQKAQGISDDPFISSQFHALSECKALINQIDGKPYMIARIYTNQWERCLTALKASQLDYHSLLSSHGDLVKQLDIYQKEIIQLQAVLESKEEYNQLAKKEAIDWKKSHIKEKASCQQLKVTLDGLNDRVSEQRAEINDLQEQKANLDTKCEAVLNELSEALQGRSDLETKIREMEIEKAAIQDENKNLHETINQLENELRREKEEKNSPVDMVRDYQGDIDDLQEERGTLVVPLEKSEHLYTKVPWAQAELETQIETLKWRLSEANVIIDNLHAKQGGRKEISPAFSPTRPVNGHTRIPNGNAIPDHVSLNPIHSCDASTRRRMQAIEELNSNLRSHLDHQEKKHKEERRKLEEEMEEIYNELWDLKLRIAKS</sequence>
<protein>
    <submittedName>
        <fullName evidence="2">Uncharacterized protein</fullName>
    </submittedName>
</protein>
<feature type="coiled-coil region" evidence="1">
    <location>
        <begin position="353"/>
        <end position="398"/>
    </location>
</feature>
<evidence type="ECO:0000313" key="2">
    <source>
        <dbReference type="EMBL" id="OCF52110.1"/>
    </source>
</evidence>
<dbReference type="EMBL" id="CP144522">
    <property type="protein sequence ID" value="WWC69659.1"/>
    <property type="molecule type" value="Genomic_DNA"/>
</dbReference>
<organism evidence="2">
    <name type="scientific">Kwoniella pini CBS 10737</name>
    <dbReference type="NCBI Taxonomy" id="1296096"/>
    <lineage>
        <taxon>Eukaryota</taxon>
        <taxon>Fungi</taxon>
        <taxon>Dikarya</taxon>
        <taxon>Basidiomycota</taxon>
        <taxon>Agaricomycotina</taxon>
        <taxon>Tremellomycetes</taxon>
        <taxon>Tremellales</taxon>
        <taxon>Cryptococcaceae</taxon>
        <taxon>Kwoniella</taxon>
    </lineage>
</organism>
<proteinExistence type="predicted"/>
<reference evidence="2" key="1">
    <citation type="submission" date="2013-07" db="EMBL/GenBank/DDBJ databases">
        <title>The Genome Sequence of Cryptococcus pinus CBS10737.</title>
        <authorList>
            <consortium name="The Broad Institute Genome Sequencing Platform"/>
            <person name="Cuomo C."/>
            <person name="Litvintseva A."/>
            <person name="Chen Y."/>
            <person name="Heitman J."/>
            <person name="Sun S."/>
            <person name="Springer D."/>
            <person name="Dromer F."/>
            <person name="Young S.K."/>
            <person name="Zeng Q."/>
            <person name="Gargeya S."/>
            <person name="Fitzgerald M."/>
            <person name="Abouelleil A."/>
            <person name="Alvarado L."/>
            <person name="Berlin A.M."/>
            <person name="Chapman S.B."/>
            <person name="Dewar J."/>
            <person name="Goldberg J."/>
            <person name="Griggs A."/>
            <person name="Gujja S."/>
            <person name="Hansen M."/>
            <person name="Howarth C."/>
            <person name="Imamovic A."/>
            <person name="Larimer J."/>
            <person name="McCowan C."/>
            <person name="Murphy C."/>
            <person name="Pearson M."/>
            <person name="Priest M."/>
            <person name="Roberts A."/>
            <person name="Saif S."/>
            <person name="Shea T."/>
            <person name="Sykes S."/>
            <person name="Wortman J."/>
            <person name="Nusbaum C."/>
            <person name="Birren B."/>
        </authorList>
    </citation>
    <scope>NUCLEOTIDE SEQUENCE [LARGE SCALE GENOMIC DNA]</scope>
    <source>
        <strain evidence="2">CBS 10737</strain>
    </source>
</reference>
<dbReference type="Gene3D" id="1.10.287.1490">
    <property type="match status" value="1"/>
</dbReference>
<dbReference type="Proteomes" id="UP000094020">
    <property type="component" value="Chromosome 4"/>
</dbReference>
<dbReference type="AlphaFoldDB" id="A0A1B9I9E1"/>
<evidence type="ECO:0000256" key="1">
    <source>
        <dbReference type="SAM" id="Coils"/>
    </source>
</evidence>
<evidence type="ECO:0000313" key="3">
    <source>
        <dbReference type="EMBL" id="WWC69659.1"/>
    </source>
</evidence>
<keyword evidence="4" id="KW-1185">Reference proteome</keyword>
<dbReference type="KEGG" id="kpin:30169764"/>
<feature type="coiled-coil region" evidence="1">
    <location>
        <begin position="144"/>
        <end position="234"/>
    </location>
</feature>
<dbReference type="EMBL" id="KI894008">
    <property type="protein sequence ID" value="OCF52110.1"/>
    <property type="molecule type" value="Genomic_DNA"/>
</dbReference>
<accession>A0A1B9I9E1</accession>
<gene>
    <name evidence="2" type="ORF">I206_01395</name>
    <name evidence="3" type="ORF">I206_103602</name>
</gene>
<dbReference type="GeneID" id="30169764"/>
<reference evidence="2" key="3">
    <citation type="submission" date="2016-07" db="EMBL/GenBank/DDBJ databases">
        <title>Evolution of pathogenesis and genome organization in the Tremellales.</title>
        <authorList>
            <person name="Cuomo C."/>
            <person name="Litvintseva A."/>
            <person name="Heitman J."/>
            <person name="Chen Y."/>
            <person name="Sun S."/>
            <person name="Springer D."/>
            <person name="Dromer F."/>
            <person name="Young S."/>
            <person name="Zeng Q."/>
            <person name="Chapman S."/>
            <person name="Gujja S."/>
            <person name="Saif S."/>
            <person name="Birren B."/>
        </authorList>
    </citation>
    <scope>NUCLEOTIDE SEQUENCE</scope>
    <source>
        <strain evidence="2">CBS 10737</strain>
    </source>
</reference>
<evidence type="ECO:0000313" key="4">
    <source>
        <dbReference type="Proteomes" id="UP000094020"/>
    </source>
</evidence>